<dbReference type="Pfam" id="PF02133">
    <property type="entry name" value="Transp_cyt_pur"/>
    <property type="match status" value="1"/>
</dbReference>
<evidence type="ECO:0000313" key="8">
    <source>
        <dbReference type="Proteomes" id="UP000298285"/>
    </source>
</evidence>
<dbReference type="AlphaFoldDB" id="A0A4Y9IHM4"/>
<keyword evidence="4 6" id="KW-1133">Transmembrane helix</keyword>
<feature type="transmembrane region" description="Helical" evidence="6">
    <location>
        <begin position="30"/>
        <end position="49"/>
    </location>
</feature>
<dbReference type="GO" id="GO:0005886">
    <property type="term" value="C:plasma membrane"/>
    <property type="evidence" value="ECO:0007669"/>
    <property type="project" value="TreeGrafter"/>
</dbReference>
<keyword evidence="3 6" id="KW-0812">Transmembrane</keyword>
<evidence type="ECO:0000256" key="5">
    <source>
        <dbReference type="ARBA" id="ARBA00023136"/>
    </source>
</evidence>
<proteinExistence type="inferred from homology"/>
<comment type="similarity">
    <text evidence="2">Belongs to the purine-cytosine permease (2.A.39) family.</text>
</comment>
<dbReference type="Gene3D" id="1.10.4160.10">
    <property type="entry name" value="Hydantoin permease"/>
    <property type="match status" value="1"/>
</dbReference>
<evidence type="ECO:0000256" key="1">
    <source>
        <dbReference type="ARBA" id="ARBA00004141"/>
    </source>
</evidence>
<keyword evidence="5 6" id="KW-0472">Membrane</keyword>
<sequence length="134" mass="14266">VFGGMTIWGIYTAGGFGNIVNYELSSNSGLLYPSLLAFFLIFNSLLGVWAGPGSSVADFTQNAKSTKSQIIGQTAGIFVAQTLFAVASVSIIIGGSIYIGHQEWNILTIINQWDNFWAVLVALGVLLLTTISTN</sequence>
<accession>A0A4Y9IHM4</accession>
<evidence type="ECO:0000256" key="4">
    <source>
        <dbReference type="ARBA" id="ARBA00022989"/>
    </source>
</evidence>
<evidence type="ECO:0000256" key="2">
    <source>
        <dbReference type="ARBA" id="ARBA00008974"/>
    </source>
</evidence>
<dbReference type="InterPro" id="IPR045225">
    <property type="entry name" value="Uracil/uridine/allantoin_perm"/>
</dbReference>
<organism evidence="7 8">
    <name type="scientific">Dysgonomonas mossii</name>
    <dbReference type="NCBI Taxonomy" id="163665"/>
    <lineage>
        <taxon>Bacteria</taxon>
        <taxon>Pseudomonadati</taxon>
        <taxon>Bacteroidota</taxon>
        <taxon>Bacteroidia</taxon>
        <taxon>Bacteroidales</taxon>
        <taxon>Dysgonomonadaceae</taxon>
        <taxon>Dysgonomonas</taxon>
    </lineage>
</organism>
<evidence type="ECO:0000313" key="7">
    <source>
        <dbReference type="EMBL" id="TFU85051.1"/>
    </source>
</evidence>
<dbReference type="InterPro" id="IPR001248">
    <property type="entry name" value="Pur-cyt_permease"/>
</dbReference>
<dbReference type="Proteomes" id="UP000298285">
    <property type="component" value="Unassembled WGS sequence"/>
</dbReference>
<evidence type="ECO:0000256" key="6">
    <source>
        <dbReference type="SAM" id="Phobius"/>
    </source>
</evidence>
<dbReference type="GO" id="GO:0015205">
    <property type="term" value="F:nucleobase transmembrane transporter activity"/>
    <property type="evidence" value="ECO:0007669"/>
    <property type="project" value="TreeGrafter"/>
</dbReference>
<dbReference type="PANTHER" id="PTHR30618">
    <property type="entry name" value="NCS1 FAMILY PURINE/PYRIMIDINE TRANSPORTER"/>
    <property type="match status" value="1"/>
</dbReference>
<protein>
    <submittedName>
        <fullName evidence="7">Allantoin permease</fullName>
    </submittedName>
</protein>
<comment type="caution">
    <text evidence="7">The sequence shown here is derived from an EMBL/GenBank/DDBJ whole genome shotgun (WGS) entry which is preliminary data.</text>
</comment>
<feature type="transmembrane region" description="Helical" evidence="6">
    <location>
        <begin position="115"/>
        <end position="133"/>
    </location>
</feature>
<comment type="subcellular location">
    <subcellularLocation>
        <location evidence="1">Membrane</location>
        <topology evidence="1">Multi-pass membrane protein</topology>
    </subcellularLocation>
</comment>
<gene>
    <name evidence="7" type="ORF">E4T88_17670</name>
</gene>
<reference evidence="7 8" key="1">
    <citation type="submission" date="2019-03" db="EMBL/GenBank/DDBJ databases">
        <title>Diversity of the mouse oral microbiome.</title>
        <authorList>
            <person name="Joseph S."/>
            <person name="Aduse-Opoku J."/>
            <person name="Curtis M."/>
            <person name="Wade W."/>
            <person name="Hashim A."/>
        </authorList>
    </citation>
    <scope>NUCLEOTIDE SEQUENCE [LARGE SCALE GENOMIC DNA]</scope>
    <source>
        <strain evidence="7 8">P11</strain>
    </source>
</reference>
<dbReference type="PANTHER" id="PTHR30618:SF0">
    <property type="entry name" value="PURINE-URACIL PERMEASE NCS1"/>
    <property type="match status" value="1"/>
</dbReference>
<feature type="transmembrane region" description="Helical" evidence="6">
    <location>
        <begin position="70"/>
        <end position="95"/>
    </location>
</feature>
<feature type="non-terminal residue" evidence="7">
    <location>
        <position position="134"/>
    </location>
</feature>
<dbReference type="RefSeq" id="WP_185146766.1">
    <property type="nucleotide sequence ID" value="NZ_JADGKW010000111.1"/>
</dbReference>
<name>A0A4Y9IHM4_9BACT</name>
<dbReference type="EMBL" id="SPPK01000111">
    <property type="protein sequence ID" value="TFU85051.1"/>
    <property type="molecule type" value="Genomic_DNA"/>
</dbReference>
<feature type="non-terminal residue" evidence="7">
    <location>
        <position position="1"/>
    </location>
</feature>
<evidence type="ECO:0000256" key="3">
    <source>
        <dbReference type="ARBA" id="ARBA00022692"/>
    </source>
</evidence>